<gene>
    <name evidence="5" type="ORF">SAMN05878437_1656</name>
</gene>
<dbReference type="InterPro" id="IPR009061">
    <property type="entry name" value="DNA-bd_dom_put_sf"/>
</dbReference>
<dbReference type="GO" id="GO:0003677">
    <property type="term" value="F:DNA binding"/>
    <property type="evidence" value="ECO:0007669"/>
    <property type="project" value="UniProtKB-KW"/>
</dbReference>
<dbReference type="OrthoDB" id="9800334at2"/>
<evidence type="ECO:0000256" key="3">
    <source>
        <dbReference type="ARBA" id="ARBA00023163"/>
    </source>
</evidence>
<dbReference type="Gene3D" id="1.10.1660.10">
    <property type="match status" value="1"/>
</dbReference>
<evidence type="ECO:0000313" key="5">
    <source>
        <dbReference type="EMBL" id="SHM18323.1"/>
    </source>
</evidence>
<dbReference type="Proteomes" id="UP000190911">
    <property type="component" value="Chromosome I"/>
</dbReference>
<sequence length="306" mass="34021">MSHKATHPPDTPLYPIREVSRLTGVNSVTLRAWERRYGLICPQRTPKGHRLYAQDDITRIERILQWLNRGVSVSQVAELLNQPEAVETPVPASHDWESQRQQLIALVNALDTAGLEALYHQSLALYPLSVAINELWQPAIKALEARWQSAPDALAQRTFEALLRSQVGIRLYYANKATRGPLVMIAPMPDEPGPLWVLMTALLASEHGYRVQLMDRHLPLDALPQAVTRLHVSLVLFASGQVENDAHVHQALPEAAATLGVPVGLCGDIARRREGEFNDGRVHLLGDDLPRAVARLRPLLREAGVL</sequence>
<keyword evidence="6" id="KW-1185">Reference proteome</keyword>
<dbReference type="InterPro" id="IPR047057">
    <property type="entry name" value="MerR_fam"/>
</dbReference>
<proteinExistence type="predicted"/>
<dbReference type="Pfam" id="PF13411">
    <property type="entry name" value="MerR_1"/>
    <property type="match status" value="1"/>
</dbReference>
<protein>
    <submittedName>
        <fullName evidence="5">Transcriptional regulator, MerR family</fullName>
    </submittedName>
</protein>
<dbReference type="PROSITE" id="PS50937">
    <property type="entry name" value="HTH_MERR_2"/>
    <property type="match status" value="1"/>
</dbReference>
<accession>A0A1M7GPU3</accession>
<evidence type="ECO:0000259" key="4">
    <source>
        <dbReference type="PROSITE" id="PS50937"/>
    </source>
</evidence>
<name>A0A1M7GPU3_9GAMM</name>
<dbReference type="SUPFAM" id="SSF46955">
    <property type="entry name" value="Putative DNA-binding domain"/>
    <property type="match status" value="1"/>
</dbReference>
<dbReference type="CDD" id="cd01104">
    <property type="entry name" value="HTH_MlrA-CarA"/>
    <property type="match status" value="1"/>
</dbReference>
<keyword evidence="1" id="KW-0805">Transcription regulation</keyword>
<organism evidence="5 6">
    <name type="scientific">Vreelandella subglaciescola</name>
    <dbReference type="NCBI Taxonomy" id="29571"/>
    <lineage>
        <taxon>Bacteria</taxon>
        <taxon>Pseudomonadati</taxon>
        <taxon>Pseudomonadota</taxon>
        <taxon>Gammaproteobacteria</taxon>
        <taxon>Oceanospirillales</taxon>
        <taxon>Halomonadaceae</taxon>
        <taxon>Vreelandella</taxon>
    </lineage>
</organism>
<dbReference type="AlphaFoldDB" id="A0A1M7GPU3"/>
<dbReference type="SMART" id="SM00422">
    <property type="entry name" value="HTH_MERR"/>
    <property type="match status" value="1"/>
</dbReference>
<dbReference type="RefSeq" id="WP_079552802.1">
    <property type="nucleotide sequence ID" value="NZ_LT670847.1"/>
</dbReference>
<evidence type="ECO:0000313" key="6">
    <source>
        <dbReference type="Proteomes" id="UP000190911"/>
    </source>
</evidence>
<dbReference type="InParanoid" id="A0A1M7GPU3"/>
<dbReference type="GO" id="GO:0003700">
    <property type="term" value="F:DNA-binding transcription factor activity"/>
    <property type="evidence" value="ECO:0007669"/>
    <property type="project" value="InterPro"/>
</dbReference>
<dbReference type="STRING" id="29571.SAMN05878437_1656"/>
<keyword evidence="3" id="KW-0804">Transcription</keyword>
<evidence type="ECO:0000256" key="2">
    <source>
        <dbReference type="ARBA" id="ARBA00023125"/>
    </source>
</evidence>
<dbReference type="EMBL" id="LT670847">
    <property type="protein sequence ID" value="SHM18323.1"/>
    <property type="molecule type" value="Genomic_DNA"/>
</dbReference>
<dbReference type="FunCoup" id="A0A1M7GPU3">
    <property type="interactions" value="129"/>
</dbReference>
<feature type="domain" description="HTH merR-type" evidence="4">
    <location>
        <begin position="13"/>
        <end position="82"/>
    </location>
</feature>
<keyword evidence="2" id="KW-0238">DNA-binding</keyword>
<dbReference type="PANTHER" id="PTHR30204:SF67">
    <property type="entry name" value="HTH-TYPE TRANSCRIPTIONAL REGULATOR MLRA-RELATED"/>
    <property type="match status" value="1"/>
</dbReference>
<dbReference type="PANTHER" id="PTHR30204">
    <property type="entry name" value="REDOX-CYCLING DRUG-SENSING TRANSCRIPTIONAL ACTIVATOR SOXR"/>
    <property type="match status" value="1"/>
</dbReference>
<reference evidence="5 6" key="1">
    <citation type="submission" date="2016-11" db="EMBL/GenBank/DDBJ databases">
        <authorList>
            <person name="Jaros S."/>
            <person name="Januszkiewicz K."/>
            <person name="Wedrychowicz H."/>
        </authorList>
    </citation>
    <scope>NUCLEOTIDE SEQUENCE [LARGE SCALE GENOMIC DNA]</scope>
    <source>
        <strain evidence="5 6">ACAM 12</strain>
    </source>
</reference>
<dbReference type="Gene3D" id="3.40.50.280">
    <property type="entry name" value="Cobalamin-binding domain"/>
    <property type="match status" value="1"/>
</dbReference>
<dbReference type="InterPro" id="IPR000551">
    <property type="entry name" value="MerR-type_HTH_dom"/>
</dbReference>
<evidence type="ECO:0000256" key="1">
    <source>
        <dbReference type="ARBA" id="ARBA00023015"/>
    </source>
</evidence>